<reference evidence="16" key="2">
    <citation type="submission" date="2020-05" db="UniProtKB">
        <authorList>
            <consortium name="Ensembl"/>
        </authorList>
    </citation>
    <scope>IDENTIFICATION</scope>
</reference>
<dbReference type="InterPro" id="IPR018303">
    <property type="entry name" value="ATPase_P-typ_P_site"/>
</dbReference>
<dbReference type="NCBIfam" id="TIGR01657">
    <property type="entry name" value="P-ATPase-V"/>
    <property type="match status" value="1"/>
</dbReference>
<dbReference type="InterPro" id="IPR044492">
    <property type="entry name" value="P_typ_ATPase_HD_dom"/>
</dbReference>
<feature type="domain" description="P5B-type ATPase N-terminal" evidence="15">
    <location>
        <begin position="52"/>
        <end position="168"/>
    </location>
</feature>
<dbReference type="GO" id="GO:0005524">
    <property type="term" value="F:ATP binding"/>
    <property type="evidence" value="ECO:0007669"/>
    <property type="project" value="UniProtKB-UniRule"/>
</dbReference>
<evidence type="ECO:0000256" key="10">
    <source>
        <dbReference type="ARBA" id="ARBA00023136"/>
    </source>
</evidence>
<protein>
    <recommendedName>
        <fullName evidence="12">Cation-transporting ATPase</fullName>
        <ecNumber evidence="12">7.2.2.-</ecNumber>
    </recommendedName>
</protein>
<accession>A0A6I8RHZ7</accession>
<keyword evidence="6 12" id="KW-0067">ATP-binding</keyword>
<keyword evidence="5 12" id="KW-0547">Nucleotide-binding</keyword>
<feature type="domain" description="Cation-transporting P-type ATPase N-terminal" evidence="14">
    <location>
        <begin position="190"/>
        <end position="237"/>
    </location>
</feature>
<dbReference type="InterPro" id="IPR008250">
    <property type="entry name" value="ATPase_P-typ_transduc_dom_A_sf"/>
</dbReference>
<evidence type="ECO:0000256" key="11">
    <source>
        <dbReference type="ARBA" id="ARBA00049360"/>
    </source>
</evidence>
<dbReference type="GO" id="GO:0046872">
    <property type="term" value="F:metal ion binding"/>
    <property type="evidence" value="ECO:0007669"/>
    <property type="project" value="UniProtKB-UniRule"/>
</dbReference>
<feature type="transmembrane region" description="Helical" evidence="12">
    <location>
        <begin position="1131"/>
        <end position="1149"/>
    </location>
</feature>
<evidence type="ECO:0000259" key="13">
    <source>
        <dbReference type="Pfam" id="PF00122"/>
    </source>
</evidence>
<dbReference type="GO" id="GO:0016887">
    <property type="term" value="F:ATP hydrolysis activity"/>
    <property type="evidence" value="ECO:0007669"/>
    <property type="project" value="InterPro"/>
</dbReference>
<name>A0A6I8RHZ7_XENTR</name>
<dbReference type="GeneTree" id="ENSGT00940000159448"/>
<dbReference type="InterPro" id="IPR001757">
    <property type="entry name" value="P_typ_ATPase"/>
</dbReference>
<comment type="similarity">
    <text evidence="2 12">Belongs to the cation transport ATPase (P-type) (TC 3.A.3) family. Type V subfamily.</text>
</comment>
<evidence type="ECO:0000256" key="7">
    <source>
        <dbReference type="ARBA" id="ARBA00022842"/>
    </source>
</evidence>
<keyword evidence="9 12" id="KW-1133">Transmembrane helix</keyword>
<evidence type="ECO:0000256" key="9">
    <source>
        <dbReference type="ARBA" id="ARBA00022989"/>
    </source>
</evidence>
<feature type="transmembrane region" description="Helical" evidence="12">
    <location>
        <begin position="461"/>
        <end position="484"/>
    </location>
</feature>
<dbReference type="Pfam" id="PF12409">
    <property type="entry name" value="P5-ATPase"/>
    <property type="match status" value="1"/>
</dbReference>
<keyword evidence="8 12" id="KW-1278">Translocase</keyword>
<dbReference type="SUPFAM" id="SSF81660">
    <property type="entry name" value="Metal cation-transporting ATPase, ATP-binding domain N"/>
    <property type="match status" value="1"/>
</dbReference>
<dbReference type="Gene3D" id="3.40.50.1000">
    <property type="entry name" value="HAD superfamily/HAD-like"/>
    <property type="match status" value="2"/>
</dbReference>
<dbReference type="NCBIfam" id="TIGR01494">
    <property type="entry name" value="ATPase_P-type"/>
    <property type="match status" value="1"/>
</dbReference>
<dbReference type="InterPro" id="IPR004014">
    <property type="entry name" value="ATPase_P-typ_cation-transptr_N"/>
</dbReference>
<dbReference type="InterPro" id="IPR023298">
    <property type="entry name" value="ATPase_P-typ_TM_dom_sf"/>
</dbReference>
<keyword evidence="7 12" id="KW-0460">Magnesium</keyword>
<feature type="transmembrane region" description="Helical" evidence="12">
    <location>
        <begin position="428"/>
        <end position="449"/>
    </location>
</feature>
<evidence type="ECO:0000256" key="1">
    <source>
        <dbReference type="ARBA" id="ARBA00004141"/>
    </source>
</evidence>
<proteinExistence type="inferred from homology"/>
<evidence type="ECO:0000256" key="2">
    <source>
        <dbReference type="ARBA" id="ARBA00006000"/>
    </source>
</evidence>
<feature type="transmembrane region" description="Helical" evidence="12">
    <location>
        <begin position="1092"/>
        <end position="1111"/>
    </location>
</feature>
<evidence type="ECO:0000256" key="4">
    <source>
        <dbReference type="ARBA" id="ARBA00022723"/>
    </source>
</evidence>
<dbReference type="InterPro" id="IPR023299">
    <property type="entry name" value="ATPase_P-typ_cyto_dom_N"/>
</dbReference>
<dbReference type="SFLD" id="SFLDF00027">
    <property type="entry name" value="p-type_atpase"/>
    <property type="match status" value="1"/>
</dbReference>
<dbReference type="PRINTS" id="PR00119">
    <property type="entry name" value="CATATPASE"/>
</dbReference>
<dbReference type="InterPro" id="IPR047819">
    <property type="entry name" value="P5A-ATPase_N"/>
</dbReference>
<dbReference type="InterPro" id="IPR023214">
    <property type="entry name" value="HAD_sf"/>
</dbReference>
<keyword evidence="3 12" id="KW-0812">Transmembrane</keyword>
<dbReference type="PANTHER" id="PTHR45630">
    <property type="entry name" value="CATION-TRANSPORTING ATPASE-RELATED"/>
    <property type="match status" value="1"/>
</dbReference>
<evidence type="ECO:0000256" key="6">
    <source>
        <dbReference type="ARBA" id="ARBA00022840"/>
    </source>
</evidence>
<dbReference type="SUPFAM" id="SSF81653">
    <property type="entry name" value="Calcium ATPase, transduction domain A"/>
    <property type="match status" value="1"/>
</dbReference>
<evidence type="ECO:0000313" key="16">
    <source>
        <dbReference type="Ensembl" id="ENSXETP00000081186"/>
    </source>
</evidence>
<feature type="domain" description="P-type ATPase A" evidence="13">
    <location>
        <begin position="289"/>
        <end position="411"/>
    </location>
</feature>
<dbReference type="FunFam" id="2.70.150.10:FF:000035">
    <property type="entry name" value="Cation-transporting ATPase"/>
    <property type="match status" value="1"/>
</dbReference>
<feature type="transmembrane region" description="Helical" evidence="12">
    <location>
        <begin position="252"/>
        <end position="271"/>
    </location>
</feature>
<dbReference type="Pfam" id="PF00690">
    <property type="entry name" value="Cation_ATPase_N"/>
    <property type="match status" value="1"/>
</dbReference>
<evidence type="ECO:0000256" key="12">
    <source>
        <dbReference type="RuleBase" id="RU362082"/>
    </source>
</evidence>
<dbReference type="InterPro" id="IPR036412">
    <property type="entry name" value="HAD-like_sf"/>
</dbReference>
<dbReference type="Pfam" id="PF13246">
    <property type="entry name" value="Cation_ATPase"/>
    <property type="match status" value="1"/>
</dbReference>
<dbReference type="SFLD" id="SFLDS00003">
    <property type="entry name" value="Haloacid_Dehalogenase"/>
    <property type="match status" value="1"/>
</dbReference>
<dbReference type="Pfam" id="PF00122">
    <property type="entry name" value="E1-E2_ATPase"/>
    <property type="match status" value="1"/>
</dbReference>
<dbReference type="Ensembl" id="ENSXETT00000103889">
    <property type="protein sequence ID" value="ENSXETP00000081186"/>
    <property type="gene ID" value="ENSXETG00000019402"/>
</dbReference>
<dbReference type="PROSITE" id="PS00154">
    <property type="entry name" value="ATPASE_E1_E2"/>
    <property type="match status" value="1"/>
</dbReference>
<dbReference type="Gene3D" id="2.70.150.10">
    <property type="entry name" value="Calcium-transporting ATPase, cytoplasmic transduction domain A"/>
    <property type="match status" value="1"/>
</dbReference>
<evidence type="ECO:0000259" key="14">
    <source>
        <dbReference type="Pfam" id="PF00690"/>
    </source>
</evidence>
<dbReference type="FunFam" id="3.40.50.1000:FF:000075">
    <property type="entry name" value="Cation-transporting ATPase"/>
    <property type="match status" value="1"/>
</dbReference>
<dbReference type="InterPro" id="IPR059000">
    <property type="entry name" value="ATPase_P-type_domA"/>
</dbReference>
<dbReference type="GO" id="GO:0016020">
    <property type="term" value="C:membrane"/>
    <property type="evidence" value="ECO:0007669"/>
    <property type="project" value="UniProtKB-SubCell"/>
</dbReference>
<evidence type="ECO:0000256" key="8">
    <source>
        <dbReference type="ARBA" id="ARBA00022967"/>
    </source>
</evidence>
<gene>
    <name evidence="16" type="primary">atp13a5l.2</name>
</gene>
<dbReference type="Gene3D" id="3.40.1110.10">
    <property type="entry name" value="Calcium-transporting ATPase, cytoplasmic domain N"/>
    <property type="match status" value="1"/>
</dbReference>
<dbReference type="PANTHER" id="PTHR45630:SF17">
    <property type="entry name" value="CATION-TRANSPORTING ATPASE"/>
    <property type="match status" value="1"/>
</dbReference>
<dbReference type="GO" id="GO:0140358">
    <property type="term" value="F:P-type transmembrane transporter activity"/>
    <property type="evidence" value="ECO:0007669"/>
    <property type="project" value="InterPro"/>
</dbReference>
<comment type="subcellular location">
    <subcellularLocation>
        <location evidence="1 12">Membrane</location>
        <topology evidence="1 12">Multi-pass membrane protein</topology>
    </subcellularLocation>
</comment>
<sequence>MTEQYALLNPGEDNEMVQLHLIRNGRQEGLSGTECTTWKCEKHKLLTAFADELFGYKTVRWRQALSIIGYFCSLGFLRILFYWKPEVDVWCQCTPCTLEEANVVLLRTTDELRQYSKKKLIEIYPHIPGGKPDHHILTNKNSILSKSLIKSEGKFRCVKVQKIRYVWNTTERRFQRTGILEEELSCLDIHTQFGSGLTPEEQEIRKQVCGLNTIDVEIKPIWVLLFKEIFNPFYIFQAYTLCMWISCGYLEYSFVILAMTILSIIATVYNLRVQSVKLHKMAKSSSSIMVKALRRNGELEEVKSKCLVPGDVINLAGNKLFLPCDAILINGGCTVNEGALTGESIPVTKIPLPHTEGTVPWKLQCGEDYKRHVLFCGTEVIQTKAHGPDLVKAVVLQTGFNTAKGDLVRAILYNKPVNVKLHREAIRFLLVLVGISLCGVIYTAVIYTLNGATIHNTVLMSFLMLTLAVNPALPASLTLGLLYAQTRLKKLGIFCISPQRINIAGQLNLVCFDKTGTLTEDALDLHGIAPSDGGSFQDIHLFTSGETLPWGPVLGAMASCHSLIMLDGEIQGDPLDIKMFEGTGWKLENHPADGTKGGETISCTLVKPGPRAGKVPVEGITILHQFPFSSSLQRMSVIAQITGETDLTVFMKGAPEMVVKFCKPDTVPQNISKKLDFYTAQGFRVIALAHGFLQKEGLLAIQHMEREFVEADLIFIGLLIMENRLKPETNAVLHELTEARIRNVMITGDNLQTALNIGKNCGMVSKTSKVIVIEATEPQKDVPASITWKTLTENQENGHQTNDSYFGSKDRWNSSTLVPGAFHFVMNGKSFQIIMQHFYDLVPKILLNGTIFARMTPLQKSSLIEEFQKLDYYVGMCGDGANDCGALKMANVGISLSQLEASVASPFTSKIPNIECVPLLIKEGRNALVTSFSMFKFMTLLTMIVLTSVVFLFWRQTLLSSAQYLMQSIAIITSFSLTSSLNGPAPKLAPFRPPGQLLSPPLLLSVFLHSLFTIALQTTAFVLLQQQPWYNEHDVFSACSPLNHSSENGTTRLPRFSENYLATTEWIVTGMNFIAIEFVFSKGRPFRQRLYTNYLLSIMITLQVAVYLFFLFADIESIYTAFEMVCTPFNWRVYILIMVLVHFIVSYFVEEGFIENRTLWLLLKKLCKYQSKSQYKKLQKKLERDTEWPRQNGKDYAMKSTFELDSKIMIFTNASYQPQAQGKE</sequence>
<dbReference type="SUPFAM" id="SSF56784">
    <property type="entry name" value="HAD-like"/>
    <property type="match status" value="1"/>
</dbReference>
<keyword evidence="10 12" id="KW-0472">Membrane</keyword>
<dbReference type="AlphaFoldDB" id="A0A6I8RHZ7"/>
<reference evidence="16" key="1">
    <citation type="journal article" date="2010" name="Science">
        <title>The genome of the Western clawed frog Xenopus tropicalis.</title>
        <authorList>
            <person name="Hellsten U."/>
            <person name="Harland R.M."/>
            <person name="Gilchrist M.J."/>
            <person name="Hendrix D."/>
            <person name="Jurka J."/>
            <person name="Kapitonov V."/>
            <person name="Ovcharenko I."/>
            <person name="Putnam N.H."/>
            <person name="Shu S."/>
            <person name="Taher L."/>
            <person name="Blitz I.L."/>
            <person name="Blumberg B."/>
            <person name="Dichmann D.S."/>
            <person name="Dubchak I."/>
            <person name="Amaya E."/>
            <person name="Detter J.C."/>
            <person name="Fletcher R."/>
            <person name="Gerhard D.S."/>
            <person name="Goodstein D."/>
            <person name="Graves T."/>
            <person name="Grigoriev I.V."/>
            <person name="Grimwood J."/>
            <person name="Kawashima T."/>
            <person name="Lindquist E."/>
            <person name="Lucas S.M."/>
            <person name="Mead P.E."/>
            <person name="Mitros T."/>
            <person name="Ogino H."/>
            <person name="Ohta Y."/>
            <person name="Poliakov A.V."/>
            <person name="Pollet N."/>
            <person name="Robert J."/>
            <person name="Salamov A."/>
            <person name="Sater A.K."/>
            <person name="Schmutz J."/>
            <person name="Terry A."/>
            <person name="Vize P.D."/>
            <person name="Warren W.C."/>
            <person name="Wells D."/>
            <person name="Wills A."/>
            <person name="Wilson R.K."/>
            <person name="Zimmerman L.B."/>
            <person name="Zorn A.M."/>
            <person name="Grainger R."/>
            <person name="Grammer T."/>
            <person name="Khokha M.K."/>
            <person name="Richardson P.M."/>
            <person name="Rokhsar D.S."/>
        </authorList>
    </citation>
    <scope>NUCLEOTIDE SEQUENCE [LARGE SCALE GENOMIC DNA]</scope>
    <source>
        <strain evidence="16">Nigerian</strain>
    </source>
</reference>
<dbReference type="InParanoid" id="A0A6I8RHZ7"/>
<dbReference type="Gene3D" id="1.20.1110.10">
    <property type="entry name" value="Calcium-transporting ATPase, transmembrane domain"/>
    <property type="match status" value="1"/>
</dbReference>
<dbReference type="SUPFAM" id="SSF81665">
    <property type="entry name" value="Calcium ATPase, transmembrane domain M"/>
    <property type="match status" value="1"/>
</dbReference>
<dbReference type="FunFam" id="1.20.1110.10:FF:000023">
    <property type="entry name" value="Cation-transporting ATPase"/>
    <property type="match status" value="1"/>
</dbReference>
<comment type="catalytic activity">
    <reaction evidence="11 12">
        <text>ATP + H2O = ADP + phosphate + H(+)</text>
        <dbReference type="Rhea" id="RHEA:13065"/>
        <dbReference type="ChEBI" id="CHEBI:15377"/>
        <dbReference type="ChEBI" id="CHEBI:15378"/>
        <dbReference type="ChEBI" id="CHEBI:30616"/>
        <dbReference type="ChEBI" id="CHEBI:43474"/>
        <dbReference type="ChEBI" id="CHEBI:456216"/>
    </reaction>
</comment>
<dbReference type="GO" id="GO:0019829">
    <property type="term" value="F:ATPase-coupled monoatomic cation transmembrane transporter activity"/>
    <property type="evidence" value="ECO:0007669"/>
    <property type="project" value="UniProtKB-UniRule"/>
</dbReference>
<dbReference type="Bgee" id="ENSXETG00000019402">
    <property type="expression patterns" value="Expressed in liver and 2 other cell types or tissues"/>
</dbReference>
<keyword evidence="4 12" id="KW-0479">Metal-binding</keyword>
<evidence type="ECO:0000256" key="5">
    <source>
        <dbReference type="ARBA" id="ARBA00022741"/>
    </source>
</evidence>
<feature type="transmembrane region" description="Helical" evidence="12">
    <location>
        <begin position="1002"/>
        <end position="1024"/>
    </location>
</feature>
<organism evidence="16">
    <name type="scientific">Xenopus tropicalis</name>
    <name type="common">Western clawed frog</name>
    <name type="synonym">Silurana tropicalis</name>
    <dbReference type="NCBI Taxonomy" id="8364"/>
    <lineage>
        <taxon>Eukaryota</taxon>
        <taxon>Metazoa</taxon>
        <taxon>Chordata</taxon>
        <taxon>Craniata</taxon>
        <taxon>Vertebrata</taxon>
        <taxon>Euteleostomi</taxon>
        <taxon>Amphibia</taxon>
        <taxon>Batrachia</taxon>
        <taxon>Anura</taxon>
        <taxon>Pipoidea</taxon>
        <taxon>Pipidae</taxon>
        <taxon>Xenopodinae</taxon>
        <taxon>Xenopus</taxon>
        <taxon>Silurana</taxon>
    </lineage>
</organism>
<dbReference type="SFLD" id="SFLDG00002">
    <property type="entry name" value="C1.7:_P-type_atpase_like"/>
    <property type="match status" value="1"/>
</dbReference>
<dbReference type="EC" id="7.2.2.-" evidence="12"/>
<dbReference type="InterPro" id="IPR006544">
    <property type="entry name" value="P-type_TPase_V"/>
</dbReference>
<feature type="transmembrane region" description="Helical" evidence="12">
    <location>
        <begin position="935"/>
        <end position="955"/>
    </location>
</feature>
<evidence type="ECO:0000259" key="15">
    <source>
        <dbReference type="Pfam" id="PF12409"/>
    </source>
</evidence>
<evidence type="ECO:0000256" key="3">
    <source>
        <dbReference type="ARBA" id="ARBA00022692"/>
    </source>
</evidence>
<dbReference type="FunFam" id="3.40.1110.10:FF:000113">
    <property type="entry name" value="Cation-transporting ATPase"/>
    <property type="match status" value="1"/>
</dbReference>
<comment type="caution">
    <text evidence="12">Lacks conserved residue(s) required for the propagation of feature annotation.</text>
</comment>